<dbReference type="Gene3D" id="3.30.70.330">
    <property type="match status" value="1"/>
</dbReference>
<gene>
    <name evidence="6" type="ORF">A4U43_C10F10490</name>
</gene>
<dbReference type="SMART" id="SM00360">
    <property type="entry name" value="RRM"/>
    <property type="match status" value="1"/>
</dbReference>
<feature type="compositionally biased region" description="Low complexity" evidence="3">
    <location>
        <begin position="387"/>
        <end position="396"/>
    </location>
</feature>
<evidence type="ECO:0000259" key="4">
    <source>
        <dbReference type="PROSITE" id="PS50102"/>
    </source>
</evidence>
<evidence type="ECO:0000256" key="2">
    <source>
        <dbReference type="PROSITE-ProRule" id="PRU00176"/>
    </source>
</evidence>
<feature type="region of interest" description="Disordered" evidence="3">
    <location>
        <begin position="255"/>
        <end position="305"/>
    </location>
</feature>
<dbReference type="Pfam" id="PF02136">
    <property type="entry name" value="NTF2"/>
    <property type="match status" value="1"/>
</dbReference>
<dbReference type="OrthoDB" id="339151at2759"/>
<dbReference type="InterPro" id="IPR039539">
    <property type="entry name" value="Ras_GTPase_bind_prot"/>
</dbReference>
<evidence type="ECO:0000256" key="1">
    <source>
        <dbReference type="ARBA" id="ARBA00022884"/>
    </source>
</evidence>
<dbReference type="PANTHER" id="PTHR10693">
    <property type="entry name" value="RAS GTPASE-ACTIVATING PROTEIN-BINDING PROTEIN"/>
    <property type="match status" value="1"/>
</dbReference>
<dbReference type="EMBL" id="CM007390">
    <property type="protein sequence ID" value="ONK56595.1"/>
    <property type="molecule type" value="Genomic_DNA"/>
</dbReference>
<dbReference type="Gramene" id="ONK56595">
    <property type="protein sequence ID" value="ONK56595"/>
    <property type="gene ID" value="A4U43_C10F10490"/>
</dbReference>
<dbReference type="InterPro" id="IPR032710">
    <property type="entry name" value="NTF2-like_dom_sf"/>
</dbReference>
<evidence type="ECO:0000259" key="5">
    <source>
        <dbReference type="PROSITE" id="PS50177"/>
    </source>
</evidence>
<dbReference type="GO" id="GO:0005829">
    <property type="term" value="C:cytosol"/>
    <property type="evidence" value="ECO:0007669"/>
    <property type="project" value="TreeGrafter"/>
</dbReference>
<sequence length="478" mass="51161">MASQQQAAAGSPPPPQVVGNAFVQQYYNILYNSPEHVHRFYQDNSKLGRPEGQGDMSSITTLQAIDEKITSTDDGGLMAEIKTVDAQESVDGGVLVLVTGYLTGKDNIRRNFTQSFFLATQDKGYFVLNDIRRYLDETDQQHGNVANGAVAPCTIEQEAPQPLEEQVHEQSELPPEENVIGEEENAIEEVHNPSEHDEDPVVEEETPESEVEDEVPNSSQALAANYDSTAIQEEAPKKSYASILKLMKENVVPSSVSAPAPVKAIPSKPERQAAPAPTQAPLPDISAVSSNAPETSSVPESEADGHSVYIKGLPLNATPEHLEEEFRRFGPIKPGGIQVRSHKQQGFCFGFIEFETVTSVQSAIEASPVMISGCQAFVEEKRPAGARVSGRGRFSGRMGGFRNEGGPRGRGGNFGGGRSYGRGDFSNKTDFGGRGGRAGSSRGGGDGGGYQRVDRGVRSTYVASGSSKNATPRVSSSA</sequence>
<evidence type="ECO:0000313" key="7">
    <source>
        <dbReference type="Proteomes" id="UP000243459"/>
    </source>
</evidence>
<evidence type="ECO:0000256" key="3">
    <source>
        <dbReference type="SAM" id="MobiDB-lite"/>
    </source>
</evidence>
<name>A0A5P1E565_ASPOF</name>
<feature type="compositionally biased region" description="Gly residues" evidence="3">
    <location>
        <begin position="432"/>
        <end position="450"/>
    </location>
</feature>
<protein>
    <submittedName>
        <fullName evidence="6">Uncharacterized protein</fullName>
    </submittedName>
</protein>
<feature type="compositionally biased region" description="Acidic residues" evidence="3">
    <location>
        <begin position="196"/>
        <end position="215"/>
    </location>
</feature>
<feature type="domain" description="NTF2" evidence="5">
    <location>
        <begin position="18"/>
        <end position="134"/>
    </location>
</feature>
<dbReference type="PROSITE" id="PS50177">
    <property type="entry name" value="NTF2_DOMAIN"/>
    <property type="match status" value="1"/>
</dbReference>
<dbReference type="Gene3D" id="3.10.450.50">
    <property type="match status" value="1"/>
</dbReference>
<feature type="region of interest" description="Disordered" evidence="3">
    <location>
        <begin position="189"/>
        <end position="218"/>
    </location>
</feature>
<feature type="compositionally biased region" description="Low complexity" evidence="3">
    <location>
        <begin position="255"/>
        <end position="283"/>
    </location>
</feature>
<accession>A0A5P1E565</accession>
<organism evidence="6 7">
    <name type="scientific">Asparagus officinalis</name>
    <name type="common">Garden asparagus</name>
    <dbReference type="NCBI Taxonomy" id="4686"/>
    <lineage>
        <taxon>Eukaryota</taxon>
        <taxon>Viridiplantae</taxon>
        <taxon>Streptophyta</taxon>
        <taxon>Embryophyta</taxon>
        <taxon>Tracheophyta</taxon>
        <taxon>Spermatophyta</taxon>
        <taxon>Magnoliopsida</taxon>
        <taxon>Liliopsida</taxon>
        <taxon>Asparagales</taxon>
        <taxon>Asparagaceae</taxon>
        <taxon>Asparagoideae</taxon>
        <taxon>Asparagus</taxon>
    </lineage>
</organism>
<dbReference type="InterPro" id="IPR002075">
    <property type="entry name" value="NTF2_dom"/>
</dbReference>
<dbReference type="GO" id="GO:1990904">
    <property type="term" value="C:ribonucleoprotein complex"/>
    <property type="evidence" value="ECO:0007669"/>
    <property type="project" value="TreeGrafter"/>
</dbReference>
<dbReference type="FunFam" id="3.10.450.50:FF:000003">
    <property type="entry name" value="Nuclear transport factor 2 family protein"/>
    <property type="match status" value="1"/>
</dbReference>
<dbReference type="InterPro" id="IPR035979">
    <property type="entry name" value="RBD_domain_sf"/>
</dbReference>
<dbReference type="GO" id="GO:0003729">
    <property type="term" value="F:mRNA binding"/>
    <property type="evidence" value="ECO:0007669"/>
    <property type="project" value="TreeGrafter"/>
</dbReference>
<feature type="compositionally biased region" description="Gly residues" evidence="3">
    <location>
        <begin position="397"/>
        <end position="420"/>
    </location>
</feature>
<dbReference type="CDD" id="cd00780">
    <property type="entry name" value="NTF2"/>
    <property type="match status" value="1"/>
</dbReference>
<dbReference type="PANTHER" id="PTHR10693:SF20">
    <property type="entry name" value="AT27578P"/>
    <property type="match status" value="1"/>
</dbReference>
<dbReference type="FunFam" id="3.30.70.330:FF:000589">
    <property type="entry name" value="RNA-binding protein-like"/>
    <property type="match status" value="1"/>
</dbReference>
<feature type="compositionally biased region" description="Polar residues" evidence="3">
    <location>
        <begin position="461"/>
        <end position="478"/>
    </location>
</feature>
<dbReference type="AlphaFoldDB" id="A0A5P1E565"/>
<dbReference type="Pfam" id="PF00076">
    <property type="entry name" value="RRM_1"/>
    <property type="match status" value="1"/>
</dbReference>
<dbReference type="SUPFAM" id="SSF54427">
    <property type="entry name" value="NTF2-like"/>
    <property type="match status" value="1"/>
</dbReference>
<feature type="region of interest" description="Disordered" evidence="3">
    <location>
        <begin position="387"/>
        <end position="478"/>
    </location>
</feature>
<dbReference type="SUPFAM" id="SSF54928">
    <property type="entry name" value="RNA-binding domain, RBD"/>
    <property type="match status" value="1"/>
</dbReference>
<dbReference type="Proteomes" id="UP000243459">
    <property type="component" value="Chromosome 10"/>
</dbReference>
<evidence type="ECO:0000313" key="6">
    <source>
        <dbReference type="EMBL" id="ONK56595.1"/>
    </source>
</evidence>
<keyword evidence="7" id="KW-1185">Reference proteome</keyword>
<feature type="compositionally biased region" description="Polar residues" evidence="3">
    <location>
        <begin position="287"/>
        <end position="299"/>
    </location>
</feature>
<reference evidence="7" key="1">
    <citation type="journal article" date="2017" name="Nat. Commun.">
        <title>The asparagus genome sheds light on the origin and evolution of a young Y chromosome.</title>
        <authorList>
            <person name="Harkess A."/>
            <person name="Zhou J."/>
            <person name="Xu C."/>
            <person name="Bowers J.E."/>
            <person name="Van der Hulst R."/>
            <person name="Ayyampalayam S."/>
            <person name="Mercati F."/>
            <person name="Riccardi P."/>
            <person name="McKain M.R."/>
            <person name="Kakrana A."/>
            <person name="Tang H."/>
            <person name="Ray J."/>
            <person name="Groenendijk J."/>
            <person name="Arikit S."/>
            <person name="Mathioni S.M."/>
            <person name="Nakano M."/>
            <person name="Shan H."/>
            <person name="Telgmann-Rauber A."/>
            <person name="Kanno A."/>
            <person name="Yue Z."/>
            <person name="Chen H."/>
            <person name="Li W."/>
            <person name="Chen Y."/>
            <person name="Xu X."/>
            <person name="Zhang Y."/>
            <person name="Luo S."/>
            <person name="Chen H."/>
            <person name="Gao J."/>
            <person name="Mao Z."/>
            <person name="Pires J.C."/>
            <person name="Luo M."/>
            <person name="Kudrna D."/>
            <person name="Wing R.A."/>
            <person name="Meyers B.C."/>
            <person name="Yi K."/>
            <person name="Kong H."/>
            <person name="Lavrijsen P."/>
            <person name="Sunseri F."/>
            <person name="Falavigna A."/>
            <person name="Ye Y."/>
            <person name="Leebens-Mack J.H."/>
            <person name="Chen G."/>
        </authorList>
    </citation>
    <scope>NUCLEOTIDE SEQUENCE [LARGE SCALE GENOMIC DNA]</scope>
    <source>
        <strain evidence="7">cv. DH0086</strain>
    </source>
</reference>
<proteinExistence type="predicted"/>
<dbReference type="OMA" id="ISDRQCY"/>
<dbReference type="InterPro" id="IPR018222">
    <property type="entry name" value="Nuclear_transport_factor_2_euk"/>
</dbReference>
<dbReference type="InterPro" id="IPR012677">
    <property type="entry name" value="Nucleotide-bd_a/b_plait_sf"/>
</dbReference>
<dbReference type="CDD" id="cd00590">
    <property type="entry name" value="RRM_SF"/>
    <property type="match status" value="1"/>
</dbReference>
<dbReference type="InterPro" id="IPR000504">
    <property type="entry name" value="RRM_dom"/>
</dbReference>
<feature type="domain" description="RRM" evidence="4">
    <location>
        <begin position="306"/>
        <end position="383"/>
    </location>
</feature>
<keyword evidence="1 2" id="KW-0694">RNA-binding</keyword>
<dbReference type="PROSITE" id="PS50102">
    <property type="entry name" value="RRM"/>
    <property type="match status" value="1"/>
</dbReference>